<feature type="non-terminal residue" evidence="2">
    <location>
        <position position="183"/>
    </location>
</feature>
<name>A0AAN8X975_HALRR</name>
<dbReference type="AlphaFoldDB" id="A0AAN8X975"/>
<feature type="compositionally biased region" description="Polar residues" evidence="1">
    <location>
        <begin position="126"/>
        <end position="145"/>
    </location>
</feature>
<keyword evidence="3" id="KW-1185">Reference proteome</keyword>
<sequence>MSFRRHYGTGSYSSSLLSSPLSGSYGSRGLGGYSSYSSSPSSYYSSYGSYGSGYSSYGGYGSKSTLSRSASLPREIRDRSVPRYTSSYSRGTSPARSTISSLSSSSALRSDFDSSDSSTSSGDSTNAQIRRSHTFSSGYTRNGLSATLLPRPYTSSKSFVRSSRSKSLGSDSSVSSGYGSNSG</sequence>
<dbReference type="Proteomes" id="UP001381693">
    <property type="component" value="Unassembled WGS sequence"/>
</dbReference>
<gene>
    <name evidence="2" type="ORF">SK128_003290</name>
</gene>
<reference evidence="2 3" key="1">
    <citation type="submission" date="2023-11" db="EMBL/GenBank/DDBJ databases">
        <title>Halocaridina rubra genome assembly.</title>
        <authorList>
            <person name="Smith C."/>
        </authorList>
    </citation>
    <scope>NUCLEOTIDE SEQUENCE [LARGE SCALE GENOMIC DNA]</scope>
    <source>
        <strain evidence="2">EP-1</strain>
        <tissue evidence="2">Whole</tissue>
    </source>
</reference>
<feature type="region of interest" description="Disordered" evidence="1">
    <location>
        <begin position="62"/>
        <end position="183"/>
    </location>
</feature>
<evidence type="ECO:0000313" key="3">
    <source>
        <dbReference type="Proteomes" id="UP001381693"/>
    </source>
</evidence>
<comment type="caution">
    <text evidence="2">The sequence shown here is derived from an EMBL/GenBank/DDBJ whole genome shotgun (WGS) entry which is preliminary data.</text>
</comment>
<protein>
    <submittedName>
        <fullName evidence="2">Uncharacterized protein</fullName>
    </submittedName>
</protein>
<evidence type="ECO:0000256" key="1">
    <source>
        <dbReference type="SAM" id="MobiDB-lite"/>
    </source>
</evidence>
<evidence type="ECO:0000313" key="2">
    <source>
        <dbReference type="EMBL" id="KAK7080190.1"/>
    </source>
</evidence>
<dbReference type="EMBL" id="JAXCGZ010006063">
    <property type="protein sequence ID" value="KAK7080190.1"/>
    <property type="molecule type" value="Genomic_DNA"/>
</dbReference>
<feature type="region of interest" description="Disordered" evidence="1">
    <location>
        <begin position="1"/>
        <end position="20"/>
    </location>
</feature>
<feature type="compositionally biased region" description="Low complexity" evidence="1">
    <location>
        <begin position="8"/>
        <end position="20"/>
    </location>
</feature>
<organism evidence="2 3">
    <name type="scientific">Halocaridina rubra</name>
    <name type="common">Hawaiian red shrimp</name>
    <dbReference type="NCBI Taxonomy" id="373956"/>
    <lineage>
        <taxon>Eukaryota</taxon>
        <taxon>Metazoa</taxon>
        <taxon>Ecdysozoa</taxon>
        <taxon>Arthropoda</taxon>
        <taxon>Crustacea</taxon>
        <taxon>Multicrustacea</taxon>
        <taxon>Malacostraca</taxon>
        <taxon>Eumalacostraca</taxon>
        <taxon>Eucarida</taxon>
        <taxon>Decapoda</taxon>
        <taxon>Pleocyemata</taxon>
        <taxon>Caridea</taxon>
        <taxon>Atyoidea</taxon>
        <taxon>Atyidae</taxon>
        <taxon>Halocaridina</taxon>
    </lineage>
</organism>
<feature type="compositionally biased region" description="Low complexity" evidence="1">
    <location>
        <begin position="155"/>
        <end position="183"/>
    </location>
</feature>
<accession>A0AAN8X975</accession>
<feature type="compositionally biased region" description="Low complexity" evidence="1">
    <location>
        <begin position="92"/>
        <end position="125"/>
    </location>
</feature>
<proteinExistence type="predicted"/>